<protein>
    <recommendedName>
        <fullName evidence="4">Signal peptide-containing protein</fullName>
    </recommendedName>
</protein>
<evidence type="ECO:0000256" key="1">
    <source>
        <dbReference type="SAM" id="Phobius"/>
    </source>
</evidence>
<dbReference type="GeneID" id="15804638"/>
<keyword evidence="1" id="KW-0812">Transmembrane</keyword>
<dbReference type="AlphaFoldDB" id="L0AZG7"/>
<name>L0AZG7_THEEQ</name>
<evidence type="ECO:0000313" key="3">
    <source>
        <dbReference type="Proteomes" id="UP000031512"/>
    </source>
</evidence>
<dbReference type="KEGG" id="beq:BEWA_000730"/>
<dbReference type="EMBL" id="CP001670">
    <property type="protein sequence ID" value="AFZ80668.1"/>
    <property type="molecule type" value="Genomic_DNA"/>
</dbReference>
<organism evidence="2 3">
    <name type="scientific">Theileria equi strain WA</name>
    <dbReference type="NCBI Taxonomy" id="1537102"/>
    <lineage>
        <taxon>Eukaryota</taxon>
        <taxon>Sar</taxon>
        <taxon>Alveolata</taxon>
        <taxon>Apicomplexa</taxon>
        <taxon>Aconoidasida</taxon>
        <taxon>Piroplasmida</taxon>
        <taxon>Theileriidae</taxon>
        <taxon>Theileria</taxon>
    </lineage>
</organism>
<evidence type="ECO:0000313" key="2">
    <source>
        <dbReference type="EMBL" id="AFZ80668.1"/>
    </source>
</evidence>
<proteinExistence type="predicted"/>
<reference evidence="2 3" key="1">
    <citation type="journal article" date="2012" name="BMC Genomics">
        <title>Comparative genomic analysis and phylogenetic position of Theileria equi.</title>
        <authorList>
            <person name="Kappmeyer L.S."/>
            <person name="Thiagarajan M."/>
            <person name="Herndon D.R."/>
            <person name="Ramsay J.D."/>
            <person name="Caler E."/>
            <person name="Djikeng A."/>
            <person name="Gillespie J.J."/>
            <person name="Lau A.O."/>
            <person name="Roalson E.H."/>
            <person name="Silva J.C."/>
            <person name="Silva M.G."/>
            <person name="Suarez C.E."/>
            <person name="Ueti M.W."/>
            <person name="Nene V.M."/>
            <person name="Mealey R.H."/>
            <person name="Knowles D.P."/>
            <person name="Brayton K.A."/>
        </authorList>
    </citation>
    <scope>NUCLEOTIDE SEQUENCE [LARGE SCALE GENOMIC DNA]</scope>
    <source>
        <strain evidence="2 3">WA</strain>
    </source>
</reference>
<keyword evidence="1" id="KW-1133">Transmembrane helix</keyword>
<evidence type="ECO:0008006" key="4">
    <source>
        <dbReference type="Google" id="ProtNLM"/>
    </source>
</evidence>
<sequence>MKILVALSNLPLLYFTLFFKNLFIGGFFQSIGKFAPYRFYILPIFYRFIHSCGAADDGEDCPKDISEDEPTIPFALDISDPDMDKISTFNGIDDGISYRQYFAKPRFQITAVTDEGTPIWIAGPGIDFVSVVLFSDEYHIILVVELDIDKYEVSKYFQRVNGEWKEISEAEYDDIVDDMMEESDESNTE</sequence>
<keyword evidence="1" id="KW-0472">Membrane</keyword>
<dbReference type="RefSeq" id="XP_004830334.1">
    <property type="nucleotide sequence ID" value="XM_004830277.1"/>
</dbReference>
<dbReference type="Proteomes" id="UP000031512">
    <property type="component" value="Chromosome 3"/>
</dbReference>
<keyword evidence="3" id="KW-1185">Reference proteome</keyword>
<dbReference type="VEuPathDB" id="PiroplasmaDB:BEWA_000730"/>
<gene>
    <name evidence="2" type="ORF">BEWA_000730</name>
</gene>
<feature type="transmembrane region" description="Helical" evidence="1">
    <location>
        <begin position="12"/>
        <end position="31"/>
    </location>
</feature>
<accession>L0AZG7</accession>